<keyword evidence="2" id="KW-0804">Transcription</keyword>
<evidence type="ECO:0000256" key="1">
    <source>
        <dbReference type="ARBA" id="ARBA00007692"/>
    </source>
</evidence>
<dbReference type="GO" id="GO:0003676">
    <property type="term" value="F:nucleic acid binding"/>
    <property type="evidence" value="ECO:0007669"/>
    <property type="project" value="InterPro"/>
</dbReference>
<dbReference type="SMART" id="SM00733">
    <property type="entry name" value="Mterf"/>
    <property type="match status" value="6"/>
</dbReference>
<sequence>MHYLNKWLPVKVILEQTTNTKKYKRGAAFLSPPSTMPPVTGAVTLHCSLCTISSDKPSSPLSRSNNQVHVAVKPKSLLQNHPLYTATEAKLSLQFKEKILCLEVLGIDAGKALSQNPDLHTASMEYIHSIISFLLSKGIHQKDLPRIFGMCPKILTSDIKTELNPVFDFLLQDLKVPDHHFRKVVKKCPRLLTSSVIDQLKPALFYLKRLGFKDLAALAYQDSILLVSNVEGTLIPKLKYLENLGFSKDEAKRMVLRCPALFTFSIENNFQPKYEYFAGEMGRKLEELKEFPQYFAFSLENRIKPRHLEAVESGINLPLSVMLKSTDEEFRELIKQGGG</sequence>
<dbReference type="Pfam" id="PF02536">
    <property type="entry name" value="mTERF"/>
    <property type="match status" value="2"/>
</dbReference>
<keyword evidence="5" id="KW-1185">Reference proteome</keyword>
<name>A0AAN9FY29_CROPI</name>
<comment type="similarity">
    <text evidence="1">Belongs to the mTERF family.</text>
</comment>
<keyword evidence="2" id="KW-0806">Transcription termination</keyword>
<proteinExistence type="inferred from homology"/>
<dbReference type="EMBL" id="JAYWIO010000002">
    <property type="protein sequence ID" value="KAK7281445.1"/>
    <property type="molecule type" value="Genomic_DNA"/>
</dbReference>
<evidence type="ECO:0000313" key="4">
    <source>
        <dbReference type="EMBL" id="KAK7281445.1"/>
    </source>
</evidence>
<keyword evidence="2" id="KW-0805">Transcription regulation</keyword>
<evidence type="ECO:0000313" key="5">
    <source>
        <dbReference type="Proteomes" id="UP001372338"/>
    </source>
</evidence>
<organism evidence="4 5">
    <name type="scientific">Crotalaria pallida</name>
    <name type="common">Smooth rattlebox</name>
    <name type="synonym">Crotalaria striata</name>
    <dbReference type="NCBI Taxonomy" id="3830"/>
    <lineage>
        <taxon>Eukaryota</taxon>
        <taxon>Viridiplantae</taxon>
        <taxon>Streptophyta</taxon>
        <taxon>Embryophyta</taxon>
        <taxon>Tracheophyta</taxon>
        <taxon>Spermatophyta</taxon>
        <taxon>Magnoliopsida</taxon>
        <taxon>eudicotyledons</taxon>
        <taxon>Gunneridae</taxon>
        <taxon>Pentapetalae</taxon>
        <taxon>rosids</taxon>
        <taxon>fabids</taxon>
        <taxon>Fabales</taxon>
        <taxon>Fabaceae</taxon>
        <taxon>Papilionoideae</taxon>
        <taxon>50 kb inversion clade</taxon>
        <taxon>genistoids sensu lato</taxon>
        <taxon>core genistoids</taxon>
        <taxon>Crotalarieae</taxon>
        <taxon>Crotalaria</taxon>
    </lineage>
</organism>
<dbReference type="FunFam" id="1.25.70.10:FF:000010">
    <property type="entry name" value="Transcription termination factor MTEF1, chloroplastic"/>
    <property type="match status" value="1"/>
</dbReference>
<accession>A0AAN9FY29</accession>
<dbReference type="AlphaFoldDB" id="A0AAN9FY29"/>
<comment type="caution">
    <text evidence="4">The sequence shown here is derived from an EMBL/GenBank/DDBJ whole genome shotgun (WGS) entry which is preliminary data.</text>
</comment>
<dbReference type="Gene3D" id="1.25.70.10">
    <property type="entry name" value="Transcription termination factor 3, mitochondrial"/>
    <property type="match status" value="1"/>
</dbReference>
<reference evidence="4 5" key="1">
    <citation type="submission" date="2024-01" db="EMBL/GenBank/DDBJ databases">
        <title>The genomes of 5 underutilized Papilionoideae crops provide insights into root nodulation and disease resistanc.</title>
        <authorList>
            <person name="Yuan L."/>
        </authorList>
    </citation>
    <scope>NUCLEOTIDE SEQUENCE [LARGE SCALE GENOMIC DNA]</scope>
    <source>
        <strain evidence="4">ZHUSHIDOU_FW_LH</strain>
        <tissue evidence="4">Leaf</tissue>
    </source>
</reference>
<keyword evidence="3" id="KW-0809">Transit peptide</keyword>
<dbReference type="PANTHER" id="PTHR13068">
    <property type="entry name" value="CGI-12 PROTEIN-RELATED"/>
    <property type="match status" value="1"/>
</dbReference>
<evidence type="ECO:0000256" key="2">
    <source>
        <dbReference type="ARBA" id="ARBA00022472"/>
    </source>
</evidence>
<gene>
    <name evidence="4" type="ORF">RIF29_09439</name>
</gene>
<dbReference type="InterPro" id="IPR038538">
    <property type="entry name" value="MTERF_sf"/>
</dbReference>
<evidence type="ECO:0000256" key="3">
    <source>
        <dbReference type="ARBA" id="ARBA00022946"/>
    </source>
</evidence>
<dbReference type="PANTHER" id="PTHR13068:SF78">
    <property type="entry name" value="MITOCHONDRIAL TRANSCRIPTION TERMINATION FACTOR FAMILY PROTEIN"/>
    <property type="match status" value="1"/>
</dbReference>
<dbReference type="InterPro" id="IPR003690">
    <property type="entry name" value="MTERF"/>
</dbReference>
<dbReference type="GO" id="GO:0006353">
    <property type="term" value="P:DNA-templated transcription termination"/>
    <property type="evidence" value="ECO:0007669"/>
    <property type="project" value="UniProtKB-KW"/>
</dbReference>
<dbReference type="Proteomes" id="UP001372338">
    <property type="component" value="Unassembled WGS sequence"/>
</dbReference>
<protein>
    <submittedName>
        <fullName evidence="4">Uncharacterized protein</fullName>
    </submittedName>
</protein>